<evidence type="ECO:0000313" key="2">
    <source>
        <dbReference type="EMBL" id="MCG3418174.1"/>
    </source>
</evidence>
<dbReference type="InterPro" id="IPR043129">
    <property type="entry name" value="ATPase_NBD"/>
</dbReference>
<protein>
    <submittedName>
        <fullName evidence="2">ROK family protein</fullName>
    </submittedName>
</protein>
<dbReference type="SUPFAM" id="SSF53067">
    <property type="entry name" value="Actin-like ATPase domain"/>
    <property type="match status" value="1"/>
</dbReference>
<dbReference type="PANTHER" id="PTHR18964">
    <property type="entry name" value="ROK (REPRESSOR, ORF, KINASE) FAMILY"/>
    <property type="match status" value="1"/>
</dbReference>
<organism evidence="2 3">
    <name type="scientific">Oceanobacillus jordanicus</name>
    <dbReference type="NCBI Taxonomy" id="2867266"/>
    <lineage>
        <taxon>Bacteria</taxon>
        <taxon>Bacillati</taxon>
        <taxon>Bacillota</taxon>
        <taxon>Bacilli</taxon>
        <taxon>Bacillales</taxon>
        <taxon>Bacillaceae</taxon>
        <taxon>Oceanobacillus</taxon>
    </lineage>
</organism>
<dbReference type="Gene3D" id="3.30.420.40">
    <property type="match status" value="2"/>
</dbReference>
<dbReference type="Proteomes" id="UP001199631">
    <property type="component" value="Unassembled WGS sequence"/>
</dbReference>
<accession>A0AAW5B4U8</accession>
<evidence type="ECO:0000313" key="3">
    <source>
        <dbReference type="Proteomes" id="UP001199631"/>
    </source>
</evidence>
<gene>
    <name evidence="2" type="ORF">K3T81_03320</name>
</gene>
<comment type="similarity">
    <text evidence="1">Belongs to the ROK (NagC/XylR) family.</text>
</comment>
<reference evidence="2 3" key="1">
    <citation type="journal article" date="2022" name="Evol. Bioinform. Online">
        <title>Draft Genome Sequence of Oceanobacillus jordanicus Strain GSFE11, a Halotolerant Plant Growth-Promoting Bacterial Endophyte Isolated From the Jordan Valley.</title>
        <authorList>
            <person name="Alhindi T."/>
            <person name="Albdaiwi R."/>
        </authorList>
    </citation>
    <scope>NUCLEOTIDE SEQUENCE [LARGE SCALE GENOMIC DNA]</scope>
    <source>
        <strain evidence="2 3">GSFE11</strain>
    </source>
</reference>
<evidence type="ECO:0000256" key="1">
    <source>
        <dbReference type="ARBA" id="ARBA00006479"/>
    </source>
</evidence>
<dbReference type="PANTHER" id="PTHR18964:SF149">
    <property type="entry name" value="BIFUNCTIONAL UDP-N-ACETYLGLUCOSAMINE 2-EPIMERASE_N-ACETYLMANNOSAMINE KINASE"/>
    <property type="match status" value="1"/>
</dbReference>
<dbReference type="RefSeq" id="WP_238018231.1">
    <property type="nucleotide sequence ID" value="NZ_JAIFZM010000002.1"/>
</dbReference>
<proteinExistence type="inferred from homology"/>
<sequence length="304" mass="35152">MNNYFLAFDVGGQFIKGGAFDQRGEFINSSFSFYPAKSRKNAEVILDNLTNIICNQINRILDENYLIKGIGFAFPGPFDYENGICYVKGVDKYNSIYGVNIQKEILERLSKRRIFNQISRDAIFFFQNNVSMFAMGEWKNRELDSIINRGLFLTLGNGVGSAFLENNTIITDRYDVPPNGWIYNLSFHDSIIDDYLSHRGIIRMAKEIGVAENIDEIIEKYELGDYKAIELFNKFGHYFSEVLTTTNKEFKPDVIVIGGELAKIFNYYESGLMENYDDKKMPIMLSKQTELSTFKGLFEHYKRF</sequence>
<name>A0AAW5B4U8_9BACI</name>
<dbReference type="AlphaFoldDB" id="A0AAW5B4U8"/>
<dbReference type="Pfam" id="PF00480">
    <property type="entry name" value="ROK"/>
    <property type="match status" value="1"/>
</dbReference>
<keyword evidence="3" id="KW-1185">Reference proteome</keyword>
<dbReference type="EMBL" id="JAIFZM010000002">
    <property type="protein sequence ID" value="MCG3418174.1"/>
    <property type="molecule type" value="Genomic_DNA"/>
</dbReference>
<comment type="caution">
    <text evidence="2">The sequence shown here is derived from an EMBL/GenBank/DDBJ whole genome shotgun (WGS) entry which is preliminary data.</text>
</comment>
<dbReference type="InterPro" id="IPR000600">
    <property type="entry name" value="ROK"/>
</dbReference>